<evidence type="ECO:0000313" key="2">
    <source>
        <dbReference type="EMBL" id="EFN66721.1"/>
    </source>
</evidence>
<keyword evidence="3" id="KW-1185">Reference proteome</keyword>
<evidence type="ECO:0000256" key="1">
    <source>
        <dbReference type="SAM" id="Coils"/>
    </source>
</evidence>
<feature type="coiled-coil region" evidence="1">
    <location>
        <begin position="950"/>
        <end position="1012"/>
    </location>
</feature>
<sequence>MSYAEHGPRIFLAGRPSSGVPMTYGDYVFPKKRSEGRLKLYNSCTDIRAWSPNILESTRYFRELNEHDPAPGRVIPLNVIMQNMVRLTAQAQNELRVARRELRKYKSLKLTSEQQEYLENFDKATTIGINDTKEMKVEAIIKPLSQEGRRLFNANKIAALQHSDTYLSMYFHPGRRFRYDRGINNFLLTNAHILRENLNAKTSENNTYLVSRVTSCDILTARSAQAEYNDRTNICIEYVDASSQVMQDVCEVGVQTDKYKSEVYNRQSNVDWSSSQYCESSESVTASESELRLNLDPEVCEKNHKGVIIQKDSEIIVLKNELGMKEDELEDLRELNKHLQTLLKEKDENANILRHNFNILQEKLKIVNDKRNVEVENLNAKLSSSECLVDQLKIELSRKCQVCYFQSQEIQKLRQEVKETELLFVENESLTRKVKKMEHLSKEAESCGIALEQVKNVWRERDILQKQYHEQSCTLADREDEIKRLLTLIKQMSVDADTREVEMNDVVANLKNEIQVKNEKISQCEMQLICMEREVGNLTNMLKSSLNNLDESKIAYEGICEYTKCEHDTCLDVQSALSALKAFIAELEECKLERRNRLREIDNLKAYVACYSQESVSEITNTDFDTGHGSIQPAAEGSTSSNCGDCHSSKELVNVQIQSDDIDSSAVCSEESEKVELNEVISYEEIDHALATHIKRSIDKIHEISTALQGAGDHHVQIVKEFAKQQQELQKKDLEITKLKQKMAEHMLQRGEGDCMIQEQIRKRMLEKEKVLEAIINKRDSEIERLHKDLLALESENVNLFDTNTAQNEELRVQREQMRKLNQQIDDLQQTINTLKDETNNIDNMKKKLIELQMKNNDLKNKLTQANEIISKNAEIIADLKCKDEKNRMALTHESIRYDAMITQKQDDIVKLQTENQSLCDQLSKVVIEFARSNDTISLLRRESDNMVVINVLQANLSDLDLDKEKLLAKVDYLKSEIASCQSSTANIENELRTLSERNETLKTDIDTVKDTNDHLLHIDEDTIKQSLKDTLYTLPGKIYEKIMRFRTETKEHDEEMENVPEQYQNKEILENVKENQHAKVYADKSCQQDEEFYTSQCTRNELVSTVQEGDSNNDNENVVHKLRFLEEQYESKLHEIKNLIDDVKLRDYEIKNLQECITYLLQEKNDLQTKIKCQVEEYQNKLALLKKKYDSSLNALRKRHNENVERLQTRFEDIMKVEKSPFDAENWLQLSPGLANEGVVDVEDPRWPLDKGQVRRQAQNLLFYYESENCSRPSGVVLLEGCYCDRLITAKGKEPDKQVCVLVCARKLAKQYTQQCPLFATIKSDARSYNPQFSSSTPICG</sequence>
<feature type="coiled-coil region" evidence="1">
    <location>
        <begin position="315"/>
        <end position="395"/>
    </location>
</feature>
<evidence type="ECO:0000313" key="3">
    <source>
        <dbReference type="Proteomes" id="UP000000311"/>
    </source>
</evidence>
<gene>
    <name evidence="2" type="ORF">EAG_00711</name>
</gene>
<feature type="coiled-coil region" evidence="1">
    <location>
        <begin position="722"/>
        <end position="749"/>
    </location>
</feature>
<keyword evidence="1" id="KW-0175">Coiled coil</keyword>
<dbReference type="Proteomes" id="UP000000311">
    <property type="component" value="Unassembled WGS sequence"/>
</dbReference>
<proteinExistence type="predicted"/>
<organism evidence="3">
    <name type="scientific">Camponotus floridanus</name>
    <name type="common">Florida carpenter ant</name>
    <dbReference type="NCBI Taxonomy" id="104421"/>
    <lineage>
        <taxon>Eukaryota</taxon>
        <taxon>Metazoa</taxon>
        <taxon>Ecdysozoa</taxon>
        <taxon>Arthropoda</taxon>
        <taxon>Hexapoda</taxon>
        <taxon>Insecta</taxon>
        <taxon>Pterygota</taxon>
        <taxon>Neoptera</taxon>
        <taxon>Endopterygota</taxon>
        <taxon>Hymenoptera</taxon>
        <taxon>Apocrita</taxon>
        <taxon>Aculeata</taxon>
        <taxon>Formicoidea</taxon>
        <taxon>Formicidae</taxon>
        <taxon>Formicinae</taxon>
        <taxon>Camponotus</taxon>
    </lineage>
</organism>
<dbReference type="OrthoDB" id="10255522at2759"/>
<feature type="coiled-coil region" evidence="1">
    <location>
        <begin position="1123"/>
        <end position="1218"/>
    </location>
</feature>
<protein>
    <submittedName>
        <fullName evidence="2">Uncharacterized protein</fullName>
    </submittedName>
</protein>
<feature type="coiled-coil region" evidence="1">
    <location>
        <begin position="776"/>
        <end position="869"/>
    </location>
</feature>
<dbReference type="InParanoid" id="E2AIN2"/>
<name>E2AIN2_CAMFO</name>
<dbReference type="OMA" id="CQVCYFQ"/>
<feature type="coiled-coil region" evidence="1">
    <location>
        <begin position="81"/>
        <end position="108"/>
    </location>
</feature>
<dbReference type="EMBL" id="GL439840">
    <property type="protein sequence ID" value="EFN66721.1"/>
    <property type="molecule type" value="Genomic_DNA"/>
</dbReference>
<reference evidence="2 3" key="1">
    <citation type="journal article" date="2010" name="Science">
        <title>Genomic comparison of the ants Camponotus floridanus and Harpegnathos saltator.</title>
        <authorList>
            <person name="Bonasio R."/>
            <person name="Zhang G."/>
            <person name="Ye C."/>
            <person name="Mutti N.S."/>
            <person name="Fang X."/>
            <person name="Qin N."/>
            <person name="Donahue G."/>
            <person name="Yang P."/>
            <person name="Li Q."/>
            <person name="Li C."/>
            <person name="Zhang P."/>
            <person name="Huang Z."/>
            <person name="Berger S.L."/>
            <person name="Reinberg D."/>
            <person name="Wang J."/>
            <person name="Liebig J."/>
        </authorList>
    </citation>
    <scope>NUCLEOTIDE SEQUENCE [LARGE SCALE GENOMIC DNA]</scope>
    <source>
        <strain evidence="3">C129</strain>
    </source>
</reference>
<accession>E2AIN2</accession>
<dbReference type="STRING" id="104421.E2AIN2"/>